<reference evidence="1" key="1">
    <citation type="submission" date="2018-09" db="EMBL/GenBank/DDBJ databases">
        <title>Murine metabolic-syndrome-specific gut microbial biobank.</title>
        <authorList>
            <person name="Liu C."/>
        </authorList>
    </citation>
    <scope>NUCLEOTIDE SEQUENCE</scope>
    <source>
        <strain evidence="1">D42-62</strain>
    </source>
</reference>
<protein>
    <recommendedName>
        <fullName evidence="3">DUF2383 domain-containing protein</fullName>
    </recommendedName>
</protein>
<accession>A0A9X5BF86</accession>
<evidence type="ECO:0000313" key="2">
    <source>
        <dbReference type="Proteomes" id="UP001154420"/>
    </source>
</evidence>
<evidence type="ECO:0008006" key="3">
    <source>
        <dbReference type="Google" id="ProtNLM"/>
    </source>
</evidence>
<dbReference type="InterPro" id="IPR012347">
    <property type="entry name" value="Ferritin-like"/>
</dbReference>
<keyword evidence="2" id="KW-1185">Reference proteome</keyword>
<dbReference type="Proteomes" id="UP001154420">
    <property type="component" value="Unassembled WGS sequence"/>
</dbReference>
<organism evidence="1 2">
    <name type="scientific">Parablautia muri</name>
    <dbReference type="NCBI Taxonomy" id="2320879"/>
    <lineage>
        <taxon>Bacteria</taxon>
        <taxon>Bacillati</taxon>
        <taxon>Bacillota</taxon>
        <taxon>Clostridia</taxon>
        <taxon>Lachnospirales</taxon>
        <taxon>Lachnospiraceae</taxon>
        <taxon>Parablautia</taxon>
    </lineage>
</organism>
<dbReference type="RefSeq" id="WP_160559792.1">
    <property type="nucleotide sequence ID" value="NZ_QZDT01000011.1"/>
</dbReference>
<dbReference type="OrthoDB" id="1651292at2"/>
<dbReference type="Gene3D" id="1.20.1260.10">
    <property type="match status" value="1"/>
</dbReference>
<comment type="caution">
    <text evidence="1">The sequence shown here is derived from an EMBL/GenBank/DDBJ whole genome shotgun (WGS) entry which is preliminary data.</text>
</comment>
<name>A0A9X5BF86_9FIRM</name>
<dbReference type="EMBL" id="QZDT01000011">
    <property type="protein sequence ID" value="NBJ92703.1"/>
    <property type="molecule type" value="Genomic_DNA"/>
</dbReference>
<sequence length="144" mass="16534">MIEPDTIKLLRECDAGIKMGVSSIDKVLDYVHDEKLRKCLVDCKNEHDKLKEEIQTLISKFHDEGKEPDPMAKGMSWIKTNVKLAMDESDETIAELMTDGCNMGVKSLSRYLNQYKAADEKSKNITKRLIKLEEKLTEDVRPFL</sequence>
<dbReference type="AlphaFoldDB" id="A0A9X5BF86"/>
<proteinExistence type="predicted"/>
<gene>
    <name evidence="1" type="ORF">D5281_08870</name>
</gene>
<evidence type="ECO:0000313" key="1">
    <source>
        <dbReference type="EMBL" id="NBJ92703.1"/>
    </source>
</evidence>